<dbReference type="InterPro" id="IPR002048">
    <property type="entry name" value="EF_hand_dom"/>
</dbReference>
<dbReference type="PROSITE" id="PS50222">
    <property type="entry name" value="EF_HAND_2"/>
    <property type="match status" value="2"/>
</dbReference>
<reference evidence="4 5" key="1">
    <citation type="submission" date="2013-07" db="EMBL/GenBank/DDBJ databases">
        <authorList>
            <person name="Stoco P.H."/>
            <person name="Wagner G."/>
            <person name="Gerber A."/>
            <person name="Zaha A."/>
            <person name="Thompson C."/>
            <person name="Bartholomeu D.C."/>
            <person name="Luckemeyer D.D."/>
            <person name="Bahia D."/>
            <person name="Loreto E."/>
            <person name="Prestes E.B."/>
            <person name="Lima F.M."/>
            <person name="Rodrigues-Luiz G."/>
            <person name="Vallejo G.A."/>
            <person name="Filho J.F."/>
            <person name="Monteiro K.M."/>
            <person name="Tyler K.M."/>
            <person name="de Almeida L.G."/>
            <person name="Ortiz M.F."/>
            <person name="Siervo M.A."/>
            <person name="de Moraes M.H."/>
            <person name="Cunha O.L."/>
            <person name="Mendonca-Neto R."/>
            <person name="Silva R."/>
            <person name="Teixeira S.M."/>
            <person name="Murta S.M."/>
            <person name="Sincero T.C."/>
            <person name="Mendes T.A."/>
            <person name="Urmenyi T.P."/>
            <person name="Silva V.G."/>
            <person name="da Rocha W.D."/>
            <person name="Andersson B."/>
            <person name="Romanha A.J."/>
            <person name="Steindel M."/>
            <person name="de Vasconcelos A.T."/>
            <person name="Grisard E.C."/>
        </authorList>
    </citation>
    <scope>NUCLEOTIDE SEQUENCE [LARGE SCALE GENOMIC DNA]</scope>
    <source>
        <strain evidence="4 5">SC58</strain>
    </source>
</reference>
<dbReference type="GO" id="GO:0016460">
    <property type="term" value="C:myosin II complex"/>
    <property type="evidence" value="ECO:0007669"/>
    <property type="project" value="TreeGrafter"/>
</dbReference>
<protein>
    <submittedName>
        <fullName evidence="4">Centrin</fullName>
    </submittedName>
</protein>
<name>A0A061J3C7_TRYRA</name>
<dbReference type="PANTHER" id="PTHR23048:SF0">
    <property type="entry name" value="CALMODULIN LIKE 3"/>
    <property type="match status" value="1"/>
</dbReference>
<feature type="domain" description="EF-hand" evidence="3">
    <location>
        <begin position="31"/>
        <end position="66"/>
    </location>
</feature>
<accession>A0A061J3C7</accession>
<dbReference type="VEuPathDB" id="TriTrypDB:TRSC58_04495"/>
<dbReference type="SUPFAM" id="SSF47473">
    <property type="entry name" value="EF-hand"/>
    <property type="match status" value="1"/>
</dbReference>
<sequence>MESVRTKSVAKGAVNEKPEQKTPLGISMSEKHKAQLREAFDLFDSEGTGRVKAPDVKVALCALGYDVSKEELAQLLKQAGGSIVGGVDFNEFYCVLLAKMAQRENRSEAIRAFRLIDVADKGYISVDDLRPIADSLEMDLTDDELAEMVLFAHSSIAFGKNANDIKDPLTVSEEEFLKLMGRAHVY</sequence>
<evidence type="ECO:0000256" key="2">
    <source>
        <dbReference type="SAM" id="MobiDB-lite"/>
    </source>
</evidence>
<feature type="domain" description="EF-hand" evidence="3">
    <location>
        <begin position="104"/>
        <end position="139"/>
    </location>
</feature>
<dbReference type="GO" id="GO:0005509">
    <property type="term" value="F:calcium ion binding"/>
    <property type="evidence" value="ECO:0007669"/>
    <property type="project" value="InterPro"/>
</dbReference>
<dbReference type="Proteomes" id="UP000031737">
    <property type="component" value="Unassembled WGS sequence"/>
</dbReference>
<feature type="region of interest" description="Disordered" evidence="2">
    <location>
        <begin position="1"/>
        <end position="23"/>
    </location>
</feature>
<evidence type="ECO:0000313" key="5">
    <source>
        <dbReference type="Proteomes" id="UP000031737"/>
    </source>
</evidence>
<dbReference type="Gene3D" id="1.10.238.10">
    <property type="entry name" value="EF-hand"/>
    <property type="match status" value="2"/>
</dbReference>
<dbReference type="FunFam" id="1.10.238.10:FF:000560">
    <property type="entry name" value="Centrin, putative"/>
    <property type="match status" value="1"/>
</dbReference>
<dbReference type="PANTHER" id="PTHR23048">
    <property type="entry name" value="MYOSIN LIGHT CHAIN 1, 3"/>
    <property type="match status" value="1"/>
</dbReference>
<comment type="caution">
    <text evidence="4">The sequence shown here is derived from an EMBL/GenBank/DDBJ whole genome shotgun (WGS) entry which is preliminary data.</text>
</comment>
<keyword evidence="1" id="KW-0677">Repeat</keyword>
<dbReference type="OrthoDB" id="343296at2759"/>
<evidence type="ECO:0000256" key="1">
    <source>
        <dbReference type="ARBA" id="ARBA00022737"/>
    </source>
</evidence>
<gene>
    <name evidence="4" type="ORF">TRSC58_04495</name>
</gene>
<evidence type="ECO:0000259" key="3">
    <source>
        <dbReference type="PROSITE" id="PS50222"/>
    </source>
</evidence>
<dbReference type="AlphaFoldDB" id="A0A061J3C7"/>
<dbReference type="InterPro" id="IPR011992">
    <property type="entry name" value="EF-hand-dom_pair"/>
</dbReference>
<proteinExistence type="predicted"/>
<evidence type="ECO:0000313" key="4">
    <source>
        <dbReference type="EMBL" id="ESL07812.1"/>
    </source>
</evidence>
<organism evidence="4 5">
    <name type="scientific">Trypanosoma rangeli SC58</name>
    <dbReference type="NCBI Taxonomy" id="429131"/>
    <lineage>
        <taxon>Eukaryota</taxon>
        <taxon>Discoba</taxon>
        <taxon>Euglenozoa</taxon>
        <taxon>Kinetoplastea</taxon>
        <taxon>Metakinetoplastina</taxon>
        <taxon>Trypanosomatida</taxon>
        <taxon>Trypanosomatidae</taxon>
        <taxon>Trypanosoma</taxon>
        <taxon>Herpetosoma</taxon>
    </lineage>
</organism>
<dbReference type="EMBL" id="AUPL01004495">
    <property type="protein sequence ID" value="ESL07812.1"/>
    <property type="molecule type" value="Genomic_DNA"/>
</dbReference>
<dbReference type="InterPro" id="IPR050230">
    <property type="entry name" value="CALM/Myosin/TropC-like"/>
</dbReference>
<keyword evidence="5" id="KW-1185">Reference proteome</keyword>